<keyword evidence="1" id="KW-0234">DNA repair</keyword>
<keyword evidence="6" id="KW-1185">Reference proteome</keyword>
<protein>
    <recommendedName>
        <fullName evidence="1">ATP-dependent DNA helicase</fullName>
        <ecNumber evidence="1">5.6.2.3</ecNumber>
    </recommendedName>
</protein>
<keyword evidence="1" id="KW-0547">Nucleotide-binding</keyword>
<organism evidence="5 6">
    <name type="scientific">Paramuricea clavata</name>
    <name type="common">Red gorgonian</name>
    <name type="synonym">Violescent sea-whip</name>
    <dbReference type="NCBI Taxonomy" id="317549"/>
    <lineage>
        <taxon>Eukaryota</taxon>
        <taxon>Metazoa</taxon>
        <taxon>Cnidaria</taxon>
        <taxon>Anthozoa</taxon>
        <taxon>Octocorallia</taxon>
        <taxon>Malacalcyonacea</taxon>
        <taxon>Plexauridae</taxon>
        <taxon>Paramuricea</taxon>
    </lineage>
</organism>
<comment type="catalytic activity">
    <reaction evidence="1">
        <text>ATP + H2O = ADP + phosphate + H(+)</text>
        <dbReference type="Rhea" id="RHEA:13065"/>
        <dbReference type="ChEBI" id="CHEBI:15377"/>
        <dbReference type="ChEBI" id="CHEBI:15378"/>
        <dbReference type="ChEBI" id="CHEBI:30616"/>
        <dbReference type="ChEBI" id="CHEBI:43474"/>
        <dbReference type="ChEBI" id="CHEBI:456216"/>
        <dbReference type="EC" id="5.6.2.3"/>
    </reaction>
</comment>
<comment type="cofactor">
    <cofactor evidence="1">
        <name>Mg(2+)</name>
        <dbReference type="ChEBI" id="CHEBI:18420"/>
    </cofactor>
</comment>
<sequence>MRKSSRQVVFVNTSPPEDRVQLLKPLQEINDMEDDSDEVYASGLIRRYIKRPAKLENLSLADWAAWYDSTGKPYVKPSRELDIDNYPLETNFGDINDDDNEENESEQKSKRRSKARIIRSVCFNKEVDSEKHYRELIMLFTSWRNEATNLIKKYSSYEQHYLQVKNIIEEQMKFYAICSKDMNDIQEQLHNMEDNNENYDLIAPGTQNIERQDESEGTQDLHPEFNENYDLSGDLQIPSTASTKQLILNEEQDDVYRGMVQKLNKEQKEFFYHVLYLIKTSDNPFYCFLSGGAGVGKSHLTKCLYQAALKYYNTRVGDDFHQVKILMLARTGKAAYNIKGNTIHSALSIPACQSLKNYKHLDSSRLNTLRCQLGGLKLIFLDEISMVGSTMFNVQINNRLKDIKGSKEDFGGVSMVVIGDLFQLEPVMDRYIFKNLDNSEYAVLAPNKWQDNFNMFELEEIMRQRESKVFAEILNRLREGKHTKDDILKLKERLIKENSIQDPMDVPHLFIQNQKLNEFYEKVHNAATGEKFSIKAIDSVIGANSAQLRDKILSQIPDDPRKTKQIASNLQLSVGERTEVALNIRTDDGMTNGAGNVVKKIQLNQIDKPSGIIWVQFDHSDVGEKTRHENRHLYVQGIESTWTPIKPITTQFAVGRNQTAQVVRKQFPLRDNSPFTR</sequence>
<dbReference type="Pfam" id="PF05970">
    <property type="entry name" value="PIF1"/>
    <property type="match status" value="1"/>
</dbReference>
<feature type="domain" description="DNA helicase Pif1-like DEAD-box helicase" evidence="4">
    <location>
        <begin position="262"/>
        <end position="484"/>
    </location>
</feature>
<name>A0A6S7H6V8_PARCT</name>
<keyword evidence="1" id="KW-0233">DNA recombination</keyword>
<gene>
    <name evidence="5" type="ORF">PACLA_8A003393</name>
</gene>
<keyword evidence="1 5" id="KW-0347">Helicase</keyword>
<feature type="compositionally biased region" description="Acidic residues" evidence="3">
    <location>
        <begin position="95"/>
        <end position="104"/>
    </location>
</feature>
<evidence type="ECO:0000256" key="3">
    <source>
        <dbReference type="SAM" id="MobiDB-lite"/>
    </source>
</evidence>
<dbReference type="EMBL" id="CACRXK020002002">
    <property type="protein sequence ID" value="CAB3992217.1"/>
    <property type="molecule type" value="Genomic_DNA"/>
</dbReference>
<dbReference type="GO" id="GO:0006281">
    <property type="term" value="P:DNA repair"/>
    <property type="evidence" value="ECO:0007669"/>
    <property type="project" value="UniProtKB-KW"/>
</dbReference>
<proteinExistence type="inferred from homology"/>
<dbReference type="InterPro" id="IPR027417">
    <property type="entry name" value="P-loop_NTPase"/>
</dbReference>
<keyword evidence="2" id="KW-0175">Coiled coil</keyword>
<dbReference type="EC" id="5.6.2.3" evidence="1"/>
<dbReference type="InterPro" id="IPR010285">
    <property type="entry name" value="DNA_helicase_pif1-like_DEAD"/>
</dbReference>
<reference evidence="5" key="1">
    <citation type="submission" date="2020-04" db="EMBL/GenBank/DDBJ databases">
        <authorList>
            <person name="Alioto T."/>
            <person name="Alioto T."/>
            <person name="Gomez Garrido J."/>
        </authorList>
    </citation>
    <scope>NUCLEOTIDE SEQUENCE</scope>
    <source>
        <strain evidence="5">A484AB</strain>
    </source>
</reference>
<feature type="coiled-coil region" evidence="2">
    <location>
        <begin position="175"/>
        <end position="202"/>
    </location>
</feature>
<dbReference type="PANTHER" id="PTHR47642">
    <property type="entry name" value="ATP-DEPENDENT DNA HELICASE"/>
    <property type="match status" value="1"/>
</dbReference>
<evidence type="ECO:0000256" key="2">
    <source>
        <dbReference type="SAM" id="Coils"/>
    </source>
</evidence>
<dbReference type="Gene3D" id="3.40.50.300">
    <property type="entry name" value="P-loop containing nucleotide triphosphate hydrolases"/>
    <property type="match status" value="1"/>
</dbReference>
<dbReference type="GO" id="GO:0043139">
    <property type="term" value="F:5'-3' DNA helicase activity"/>
    <property type="evidence" value="ECO:0007669"/>
    <property type="project" value="UniProtKB-EC"/>
</dbReference>
<dbReference type="PANTHER" id="PTHR47642:SF8">
    <property type="entry name" value="ATP-DEPENDENT DNA HELICASE"/>
    <property type="match status" value="1"/>
</dbReference>
<keyword evidence="1" id="KW-0227">DNA damage</keyword>
<comment type="similarity">
    <text evidence="1">Belongs to the helicase family.</text>
</comment>
<dbReference type="InterPro" id="IPR051055">
    <property type="entry name" value="PIF1_helicase"/>
</dbReference>
<comment type="caution">
    <text evidence="5">The sequence shown here is derived from an EMBL/GenBank/DDBJ whole genome shotgun (WGS) entry which is preliminary data.</text>
</comment>
<dbReference type="OrthoDB" id="5973288at2759"/>
<evidence type="ECO:0000256" key="1">
    <source>
        <dbReference type="RuleBase" id="RU363044"/>
    </source>
</evidence>
<keyword evidence="1" id="KW-0067">ATP-binding</keyword>
<evidence type="ECO:0000313" key="6">
    <source>
        <dbReference type="Proteomes" id="UP001152795"/>
    </source>
</evidence>
<dbReference type="GO" id="GO:0006310">
    <property type="term" value="P:DNA recombination"/>
    <property type="evidence" value="ECO:0007669"/>
    <property type="project" value="UniProtKB-KW"/>
</dbReference>
<feature type="region of interest" description="Disordered" evidence="3">
    <location>
        <begin position="90"/>
        <end position="111"/>
    </location>
</feature>
<dbReference type="GO" id="GO:0016787">
    <property type="term" value="F:hydrolase activity"/>
    <property type="evidence" value="ECO:0007669"/>
    <property type="project" value="UniProtKB-KW"/>
</dbReference>
<dbReference type="SUPFAM" id="SSF52540">
    <property type="entry name" value="P-loop containing nucleoside triphosphate hydrolases"/>
    <property type="match status" value="2"/>
</dbReference>
<dbReference type="Proteomes" id="UP001152795">
    <property type="component" value="Unassembled WGS sequence"/>
</dbReference>
<dbReference type="GO" id="GO:0005524">
    <property type="term" value="F:ATP binding"/>
    <property type="evidence" value="ECO:0007669"/>
    <property type="project" value="UniProtKB-KW"/>
</dbReference>
<dbReference type="AlphaFoldDB" id="A0A6S7H6V8"/>
<keyword evidence="1" id="KW-0378">Hydrolase</keyword>
<dbReference type="GO" id="GO:0000723">
    <property type="term" value="P:telomere maintenance"/>
    <property type="evidence" value="ECO:0007669"/>
    <property type="project" value="InterPro"/>
</dbReference>
<evidence type="ECO:0000259" key="4">
    <source>
        <dbReference type="Pfam" id="PF05970"/>
    </source>
</evidence>
<evidence type="ECO:0000313" key="5">
    <source>
        <dbReference type="EMBL" id="CAB3992217.1"/>
    </source>
</evidence>
<accession>A0A6S7H6V8</accession>